<dbReference type="GO" id="GO:0006281">
    <property type="term" value="P:DNA repair"/>
    <property type="evidence" value="ECO:0007669"/>
    <property type="project" value="UniProtKB-KW"/>
</dbReference>
<reference evidence="14" key="1">
    <citation type="journal article" date="2012" name="PLoS ONE">
        <title>Gene sets for utilization of primary and secondary nutrition supplies in the distal gut of endangered iberian lynx.</title>
        <authorList>
            <person name="Alcaide M."/>
            <person name="Messina E."/>
            <person name="Richter M."/>
            <person name="Bargiela R."/>
            <person name="Peplies J."/>
            <person name="Huws S.A."/>
            <person name="Newbold C.J."/>
            <person name="Golyshin P.N."/>
            <person name="Simon M.A."/>
            <person name="Lopez G."/>
            <person name="Yakimov M.M."/>
            <person name="Ferrer M."/>
        </authorList>
    </citation>
    <scope>NUCLEOTIDE SEQUENCE</scope>
</reference>
<dbReference type="FunFam" id="1.10.150.20:FF:000007">
    <property type="entry name" value="DNA ligase"/>
    <property type="match status" value="1"/>
</dbReference>
<dbReference type="GO" id="GO:0046872">
    <property type="term" value="F:metal ion binding"/>
    <property type="evidence" value="ECO:0007669"/>
    <property type="project" value="UniProtKB-KW"/>
</dbReference>
<dbReference type="PANTHER" id="PTHR23389">
    <property type="entry name" value="CHROMOSOME TRANSMISSION FIDELITY FACTOR 18"/>
    <property type="match status" value="1"/>
</dbReference>
<evidence type="ECO:0000256" key="8">
    <source>
        <dbReference type="ARBA" id="ARBA00022833"/>
    </source>
</evidence>
<dbReference type="Gene3D" id="3.40.50.10190">
    <property type="entry name" value="BRCT domain"/>
    <property type="match status" value="1"/>
</dbReference>
<dbReference type="SUPFAM" id="SSF56091">
    <property type="entry name" value="DNA ligase/mRNA capping enzyme, catalytic domain"/>
    <property type="match status" value="1"/>
</dbReference>
<keyword evidence="9" id="KW-0460">Magnesium</keyword>
<dbReference type="InterPro" id="IPR004150">
    <property type="entry name" value="NAD_DNA_ligase_OB"/>
</dbReference>
<sequence>MFASRILQLRNELHQHNYNYYVLNAPTISDQEFDALMKELMDLEALHPELADPNSPSVRVGSDINHEFVQVAHTRPMLSLGNTYSREDVEDFYRRVQEGLDGEPFEICCELKFDGLSISLIYENRRLVRAVTRGDGVKGDDVTANVKTIRTIPLQLTEASGAPEDFEIRGEILMPWSSFERLNAEREAREEPLFANPRNAASGTLKSKNSAVVARRNLDAYLYYVWGEELEAPTHYDRLAAARRWGFRISDHIRLARSIDEVFDFIDYWDVHRRDLPVATDGIVLKVNRLDQQERLGFTAKSPRWAIAYKFKAERACTPLLAVTFQVGRTGAVTPVANMEPVQLAGTVVKRASLHNEDIIRQLDLHIGDRVYVEKAGEIIPQIVGVDLEARQTNPNLGEAVTFIKQCPECGADLVRYPGEAAHYCPNDAACPPQLKGRIEHFISRDAMNIDTLGPETVDDYFERGLIHDVADLYRLQLADLWGEDGTKRRSAQKVLDALEASKQVPFERVLFALGIRFVGKVVAKTLANHFGSMEALRAATTNDLLKVDGVGEAIASSVRTFLLNETNLQLIKRLTEAGLQMKVVEKVKASDTLAGQTIVISGTFERHSREEYKQLIEAHGGKNVGSISKKTSFILAGSGVGPSKLEKAQSLGIPLVDETAFLERIGEE</sequence>
<dbReference type="PROSITE" id="PS01055">
    <property type="entry name" value="DNA_LIGASE_N1"/>
    <property type="match status" value="1"/>
</dbReference>
<dbReference type="SUPFAM" id="SSF50249">
    <property type="entry name" value="Nucleic acid-binding proteins"/>
    <property type="match status" value="1"/>
</dbReference>
<comment type="caution">
    <text evidence="14">The sequence shown here is derived from an EMBL/GenBank/DDBJ whole genome shotgun (WGS) entry which is preliminary data.</text>
</comment>
<gene>
    <name evidence="14" type="ORF">EVA_21717</name>
</gene>
<dbReference type="EC" id="6.5.1.2" evidence="3"/>
<keyword evidence="6" id="KW-0479">Metal-binding</keyword>
<accession>J9F6S6</accession>
<dbReference type="Gene3D" id="1.10.287.610">
    <property type="entry name" value="Helix hairpin bin"/>
    <property type="match status" value="1"/>
</dbReference>
<dbReference type="Pfam" id="PF03119">
    <property type="entry name" value="DNA_ligase_ZBD"/>
    <property type="match status" value="1"/>
</dbReference>
<dbReference type="GO" id="GO:0003911">
    <property type="term" value="F:DNA ligase (NAD+) activity"/>
    <property type="evidence" value="ECO:0007669"/>
    <property type="project" value="UniProtKB-EC"/>
</dbReference>
<keyword evidence="5" id="KW-0235">DNA replication</keyword>
<dbReference type="Gene3D" id="1.10.150.20">
    <property type="entry name" value="5' to 3' exonuclease, C-terminal subdomain"/>
    <property type="match status" value="2"/>
</dbReference>
<dbReference type="PROSITE" id="PS01056">
    <property type="entry name" value="DNA_LIGASE_N2"/>
    <property type="match status" value="1"/>
</dbReference>
<dbReference type="GO" id="GO:0005829">
    <property type="term" value="C:cytosol"/>
    <property type="evidence" value="ECO:0007669"/>
    <property type="project" value="TreeGrafter"/>
</dbReference>
<dbReference type="SUPFAM" id="SSF47781">
    <property type="entry name" value="RuvA domain 2-like"/>
    <property type="match status" value="1"/>
</dbReference>
<dbReference type="SMART" id="SM00532">
    <property type="entry name" value="LIGANc"/>
    <property type="match status" value="1"/>
</dbReference>
<protein>
    <recommendedName>
        <fullName evidence="3">DNA ligase (NAD(+))</fullName>
        <ecNumber evidence="3">6.5.1.2</ecNumber>
    </recommendedName>
</protein>
<dbReference type="NCBIfam" id="NF005932">
    <property type="entry name" value="PRK07956.1"/>
    <property type="match status" value="1"/>
</dbReference>
<evidence type="ECO:0000256" key="2">
    <source>
        <dbReference type="ARBA" id="ARBA00004067"/>
    </source>
</evidence>
<dbReference type="HAMAP" id="MF_01588">
    <property type="entry name" value="DNA_ligase_A"/>
    <property type="match status" value="1"/>
</dbReference>
<dbReference type="GO" id="GO:0006260">
    <property type="term" value="P:DNA replication"/>
    <property type="evidence" value="ECO:0007669"/>
    <property type="project" value="UniProtKB-KW"/>
</dbReference>
<dbReference type="InterPro" id="IPR013839">
    <property type="entry name" value="DNAligase_adenylation"/>
</dbReference>
<dbReference type="AlphaFoldDB" id="J9F6S6"/>
<evidence type="ECO:0000256" key="1">
    <source>
        <dbReference type="ARBA" id="ARBA00001946"/>
    </source>
</evidence>
<evidence type="ECO:0000256" key="5">
    <source>
        <dbReference type="ARBA" id="ARBA00022705"/>
    </source>
</evidence>
<evidence type="ECO:0000313" key="14">
    <source>
        <dbReference type="EMBL" id="EJW90173.1"/>
    </source>
</evidence>
<evidence type="ECO:0000256" key="9">
    <source>
        <dbReference type="ARBA" id="ARBA00022842"/>
    </source>
</evidence>
<evidence type="ECO:0000256" key="11">
    <source>
        <dbReference type="ARBA" id="ARBA00023204"/>
    </source>
</evidence>
<dbReference type="Pfam" id="PF01653">
    <property type="entry name" value="DNA_ligase_aden"/>
    <property type="match status" value="1"/>
</dbReference>
<dbReference type="InterPro" id="IPR036420">
    <property type="entry name" value="BRCT_dom_sf"/>
</dbReference>
<dbReference type="InterPro" id="IPR013840">
    <property type="entry name" value="DNAligase_N"/>
</dbReference>
<evidence type="ECO:0000256" key="12">
    <source>
        <dbReference type="ARBA" id="ARBA00034005"/>
    </source>
</evidence>
<dbReference type="NCBIfam" id="TIGR00575">
    <property type="entry name" value="dnlj"/>
    <property type="match status" value="1"/>
</dbReference>
<dbReference type="InterPro" id="IPR004149">
    <property type="entry name" value="Znf_DNAligase_C4"/>
</dbReference>
<keyword evidence="7" id="KW-0227">DNA damage</keyword>
<dbReference type="FunFam" id="1.10.287.610:FF:000002">
    <property type="entry name" value="DNA ligase"/>
    <property type="match status" value="1"/>
</dbReference>
<proteinExistence type="inferred from homology"/>
<evidence type="ECO:0000256" key="7">
    <source>
        <dbReference type="ARBA" id="ARBA00022763"/>
    </source>
</evidence>
<evidence type="ECO:0000256" key="10">
    <source>
        <dbReference type="ARBA" id="ARBA00023027"/>
    </source>
</evidence>
<dbReference type="SUPFAM" id="SSF52113">
    <property type="entry name" value="BRCT domain"/>
    <property type="match status" value="1"/>
</dbReference>
<dbReference type="Pfam" id="PF00533">
    <property type="entry name" value="BRCT"/>
    <property type="match status" value="1"/>
</dbReference>
<feature type="domain" description="BRCT" evidence="13">
    <location>
        <begin position="589"/>
        <end position="669"/>
    </location>
</feature>
<dbReference type="InterPro" id="IPR001679">
    <property type="entry name" value="DNA_ligase"/>
</dbReference>
<dbReference type="Gene3D" id="2.40.50.140">
    <property type="entry name" value="Nucleic acid-binding proteins"/>
    <property type="match status" value="1"/>
</dbReference>
<comment type="cofactor">
    <cofactor evidence="1">
        <name>Mg(2+)</name>
        <dbReference type="ChEBI" id="CHEBI:18420"/>
    </cofactor>
</comment>
<organism evidence="14">
    <name type="scientific">gut metagenome</name>
    <dbReference type="NCBI Taxonomy" id="749906"/>
    <lineage>
        <taxon>unclassified sequences</taxon>
        <taxon>metagenomes</taxon>
        <taxon>organismal metagenomes</taxon>
    </lineage>
</organism>
<dbReference type="CDD" id="cd00114">
    <property type="entry name" value="LIGANc"/>
    <property type="match status" value="1"/>
</dbReference>
<dbReference type="SMART" id="SM00292">
    <property type="entry name" value="BRCT"/>
    <property type="match status" value="1"/>
</dbReference>
<dbReference type="InterPro" id="IPR001357">
    <property type="entry name" value="BRCT_dom"/>
</dbReference>
<keyword evidence="4 14" id="KW-0436">Ligase</keyword>
<keyword evidence="10" id="KW-0520">NAD</keyword>
<dbReference type="Pfam" id="PF03120">
    <property type="entry name" value="OB_DNA_ligase"/>
    <property type="match status" value="1"/>
</dbReference>
<name>J9F6S6_9ZZZZ</name>
<dbReference type="FunFam" id="3.30.470.30:FF:000001">
    <property type="entry name" value="DNA ligase"/>
    <property type="match status" value="1"/>
</dbReference>
<comment type="catalytic activity">
    <reaction evidence="12">
        <text>NAD(+) + (deoxyribonucleotide)n-3'-hydroxyl + 5'-phospho-(deoxyribonucleotide)m = (deoxyribonucleotide)n+m + AMP + beta-nicotinamide D-nucleotide.</text>
        <dbReference type="EC" id="6.5.1.2"/>
    </reaction>
</comment>
<dbReference type="PIRSF" id="PIRSF001604">
    <property type="entry name" value="LigA"/>
    <property type="match status" value="1"/>
</dbReference>
<dbReference type="InterPro" id="IPR041663">
    <property type="entry name" value="DisA/LigA_HHH"/>
</dbReference>
<dbReference type="Gene3D" id="6.20.10.30">
    <property type="match status" value="1"/>
</dbReference>
<dbReference type="FunFam" id="2.40.50.140:FF:000012">
    <property type="entry name" value="DNA ligase"/>
    <property type="match status" value="1"/>
</dbReference>
<dbReference type="PANTHER" id="PTHR23389:SF9">
    <property type="entry name" value="DNA LIGASE"/>
    <property type="match status" value="1"/>
</dbReference>
<evidence type="ECO:0000256" key="3">
    <source>
        <dbReference type="ARBA" id="ARBA00012722"/>
    </source>
</evidence>
<evidence type="ECO:0000259" key="13">
    <source>
        <dbReference type="PROSITE" id="PS50172"/>
    </source>
</evidence>
<dbReference type="InterPro" id="IPR033136">
    <property type="entry name" value="DNA_ligase_CS"/>
</dbReference>
<evidence type="ECO:0000256" key="4">
    <source>
        <dbReference type="ARBA" id="ARBA00022598"/>
    </source>
</evidence>
<dbReference type="Gene3D" id="3.30.470.30">
    <property type="entry name" value="DNA ligase/mRNA capping enzyme"/>
    <property type="match status" value="1"/>
</dbReference>
<dbReference type="InterPro" id="IPR012340">
    <property type="entry name" value="NA-bd_OB-fold"/>
</dbReference>
<dbReference type="PROSITE" id="PS50172">
    <property type="entry name" value="BRCT"/>
    <property type="match status" value="1"/>
</dbReference>
<comment type="function">
    <text evidence="2">DNA ligase that catalyzes the formation of phosphodiester linkages between 5'-phosphoryl and 3'-hydroxyl groups in double-stranded DNA using NAD as a coenzyme and as the energy source for the reaction. It is essential for DNA replication and repair of damaged DNA.</text>
</comment>
<evidence type="ECO:0000256" key="6">
    <source>
        <dbReference type="ARBA" id="ARBA00022723"/>
    </source>
</evidence>
<dbReference type="InterPro" id="IPR010994">
    <property type="entry name" value="RuvA_2-like"/>
</dbReference>
<dbReference type="Pfam" id="PF22745">
    <property type="entry name" value="Nlig-Ia"/>
    <property type="match status" value="1"/>
</dbReference>
<dbReference type="EMBL" id="AMCI01008997">
    <property type="protein sequence ID" value="EJW90173.1"/>
    <property type="molecule type" value="Genomic_DNA"/>
</dbReference>
<dbReference type="Pfam" id="PF12826">
    <property type="entry name" value="HHH_2"/>
    <property type="match status" value="1"/>
</dbReference>
<keyword evidence="11" id="KW-0234">DNA repair</keyword>
<dbReference type="InterPro" id="IPR018239">
    <property type="entry name" value="DNA_ligase_AS"/>
</dbReference>
<dbReference type="FunFam" id="1.10.150.20:FF:000006">
    <property type="entry name" value="DNA ligase"/>
    <property type="match status" value="1"/>
</dbReference>
<keyword evidence="8" id="KW-0862">Zinc</keyword>